<protein>
    <submittedName>
        <fullName evidence="2">Uncharacterized protein</fullName>
    </submittedName>
</protein>
<organism evidence="2 3">
    <name type="scientific">Tagetes erecta</name>
    <name type="common">African marigold</name>
    <dbReference type="NCBI Taxonomy" id="13708"/>
    <lineage>
        <taxon>Eukaryota</taxon>
        <taxon>Viridiplantae</taxon>
        <taxon>Streptophyta</taxon>
        <taxon>Embryophyta</taxon>
        <taxon>Tracheophyta</taxon>
        <taxon>Spermatophyta</taxon>
        <taxon>Magnoliopsida</taxon>
        <taxon>eudicotyledons</taxon>
        <taxon>Gunneridae</taxon>
        <taxon>Pentapetalae</taxon>
        <taxon>asterids</taxon>
        <taxon>campanulids</taxon>
        <taxon>Asterales</taxon>
        <taxon>Asteraceae</taxon>
        <taxon>Asteroideae</taxon>
        <taxon>Heliantheae alliance</taxon>
        <taxon>Tageteae</taxon>
        <taxon>Tagetes</taxon>
    </lineage>
</organism>
<dbReference type="EMBL" id="JAUHHV010000011">
    <property type="protein sequence ID" value="KAK1407257.1"/>
    <property type="molecule type" value="Genomic_DNA"/>
</dbReference>
<feature type="compositionally biased region" description="Basic and acidic residues" evidence="1">
    <location>
        <begin position="44"/>
        <end position="70"/>
    </location>
</feature>
<name>A0AAD8JMJ5_TARER</name>
<proteinExistence type="predicted"/>
<reference evidence="2" key="1">
    <citation type="journal article" date="2023" name="bioRxiv">
        <title>Improved chromosome-level genome assembly for marigold (Tagetes erecta).</title>
        <authorList>
            <person name="Jiang F."/>
            <person name="Yuan L."/>
            <person name="Wang S."/>
            <person name="Wang H."/>
            <person name="Xu D."/>
            <person name="Wang A."/>
            <person name="Fan W."/>
        </authorList>
    </citation>
    <scope>NUCLEOTIDE SEQUENCE</scope>
    <source>
        <strain evidence="2">WSJ</strain>
        <tissue evidence="2">Leaf</tissue>
    </source>
</reference>
<evidence type="ECO:0000313" key="2">
    <source>
        <dbReference type="EMBL" id="KAK1407257.1"/>
    </source>
</evidence>
<comment type="caution">
    <text evidence="2">The sequence shown here is derived from an EMBL/GenBank/DDBJ whole genome shotgun (WGS) entry which is preliminary data.</text>
</comment>
<dbReference type="Proteomes" id="UP001229421">
    <property type="component" value="Unassembled WGS sequence"/>
</dbReference>
<feature type="region of interest" description="Disordered" evidence="1">
    <location>
        <begin position="1"/>
        <end position="163"/>
    </location>
</feature>
<gene>
    <name evidence="2" type="ORF">QVD17_38871</name>
</gene>
<keyword evidence="3" id="KW-1185">Reference proteome</keyword>
<sequence length="163" mass="17265">MKPTKSTGENEDSSSESKTTEAMLEKAQGKKPMDSATTSGVEQITKKAKDIAIDGDAEVPKDAEIADKSKGKATAGSTSSKTENVVKSSYSLRSGPKGMGVNARLTRSLAGRKRKGQDIQRNVPGTCKTTGKRRHNDHDDKDGTGAGAGVRTTRSSAKKRKLK</sequence>
<evidence type="ECO:0000256" key="1">
    <source>
        <dbReference type="SAM" id="MobiDB-lite"/>
    </source>
</evidence>
<accession>A0AAD8JMJ5</accession>
<feature type="compositionally biased region" description="Polar residues" evidence="1">
    <location>
        <begin position="75"/>
        <end position="92"/>
    </location>
</feature>
<dbReference type="AlphaFoldDB" id="A0AAD8JMJ5"/>
<feature type="compositionally biased region" description="Basic and acidic residues" evidence="1">
    <location>
        <begin position="23"/>
        <end position="33"/>
    </location>
</feature>
<evidence type="ECO:0000313" key="3">
    <source>
        <dbReference type="Proteomes" id="UP001229421"/>
    </source>
</evidence>